<reference evidence="5" key="1">
    <citation type="journal article" date="2015" name="Genome Biol. Evol.">
        <title>Nucleomorph Genome Sequences of Two Chlorarachniophytes, Amorphochlora amoebiformis and Lotharella vacuolata.</title>
        <authorList>
            <person name="Suzuki S."/>
            <person name="Shirato S."/>
            <person name="Hirakawa Y."/>
            <person name="Ishida K."/>
        </authorList>
    </citation>
    <scope>NUCLEOTIDE SEQUENCE</scope>
    <source>
        <strain evidence="5">CCMP2058</strain>
    </source>
</reference>
<evidence type="ECO:0000256" key="2">
    <source>
        <dbReference type="ARBA" id="ARBA00023274"/>
    </source>
</evidence>
<proteinExistence type="inferred from homology"/>
<dbReference type="GO" id="GO:0005686">
    <property type="term" value="C:U2 snRNP"/>
    <property type="evidence" value="ECO:0007669"/>
    <property type="project" value="TreeGrafter"/>
</dbReference>
<dbReference type="GO" id="GO:0005687">
    <property type="term" value="C:U4 snRNP"/>
    <property type="evidence" value="ECO:0007669"/>
    <property type="project" value="TreeGrafter"/>
</dbReference>
<evidence type="ECO:0000313" key="5">
    <source>
        <dbReference type="EMBL" id="BAS01871.1"/>
    </source>
</evidence>
<evidence type="ECO:0000256" key="3">
    <source>
        <dbReference type="ARBA" id="ARBA00041356"/>
    </source>
</evidence>
<evidence type="ECO:0000256" key="1">
    <source>
        <dbReference type="ARBA" id="ARBA00006850"/>
    </source>
</evidence>
<dbReference type="GO" id="GO:0097526">
    <property type="term" value="C:spliceosomal tri-snRNP complex"/>
    <property type="evidence" value="ECO:0007669"/>
    <property type="project" value="TreeGrafter"/>
</dbReference>
<dbReference type="Gene3D" id="2.30.30.100">
    <property type="match status" value="1"/>
</dbReference>
<dbReference type="GO" id="GO:0005682">
    <property type="term" value="C:U5 snRNP"/>
    <property type="evidence" value="ECO:0007669"/>
    <property type="project" value="TreeGrafter"/>
</dbReference>
<dbReference type="PANTHER" id="PTHR10553:SF2">
    <property type="entry name" value="SMALL NUCLEAR RIBONUCLEOPROTEIN G"/>
    <property type="match status" value="1"/>
</dbReference>
<dbReference type="PROSITE" id="PS52002">
    <property type="entry name" value="SM"/>
    <property type="match status" value="1"/>
</dbReference>
<keyword evidence="2" id="KW-0687">Ribonucleoprotein</keyword>
<dbReference type="InterPro" id="IPR044641">
    <property type="entry name" value="Lsm7/SmG-like"/>
</dbReference>
<dbReference type="Pfam" id="PF01423">
    <property type="entry name" value="LSM"/>
    <property type="match status" value="1"/>
</dbReference>
<dbReference type="SMART" id="SM00651">
    <property type="entry name" value="Sm"/>
    <property type="match status" value="1"/>
</dbReference>
<name>A0A0H5BI37_9EUKA</name>
<protein>
    <recommendedName>
        <fullName evidence="3">Sm protein G</fullName>
    </recommendedName>
</protein>
<dbReference type="SUPFAM" id="SSF50182">
    <property type="entry name" value="Sm-like ribonucleoproteins"/>
    <property type="match status" value="1"/>
</dbReference>
<dbReference type="GO" id="GO:0043186">
    <property type="term" value="C:P granule"/>
    <property type="evidence" value="ECO:0007669"/>
    <property type="project" value="TreeGrafter"/>
</dbReference>
<feature type="domain" description="Sm" evidence="4">
    <location>
        <begin position="5"/>
        <end position="71"/>
    </location>
</feature>
<dbReference type="InterPro" id="IPR010920">
    <property type="entry name" value="LSM_dom_sf"/>
</dbReference>
<dbReference type="InterPro" id="IPR047575">
    <property type="entry name" value="Sm"/>
</dbReference>
<evidence type="ECO:0000259" key="4">
    <source>
        <dbReference type="PROSITE" id="PS52002"/>
    </source>
</evidence>
<keyword evidence="5" id="KW-0542">Nucleomorph</keyword>
<dbReference type="GO" id="GO:0003723">
    <property type="term" value="F:RNA binding"/>
    <property type="evidence" value="ECO:0007669"/>
    <property type="project" value="InterPro"/>
</dbReference>
<dbReference type="GO" id="GO:0000398">
    <property type="term" value="P:mRNA splicing, via spliceosome"/>
    <property type="evidence" value="ECO:0007669"/>
    <property type="project" value="TreeGrafter"/>
</dbReference>
<dbReference type="AlphaFoldDB" id="A0A0H5BI37"/>
<organism evidence="5">
    <name type="scientific">Amorphochlora amoebiformis</name>
    <dbReference type="NCBI Taxonomy" id="1561963"/>
    <lineage>
        <taxon>Eukaryota</taxon>
        <taxon>Sar</taxon>
        <taxon>Rhizaria</taxon>
        <taxon>Cercozoa</taxon>
        <taxon>Chlorarachniophyceae</taxon>
        <taxon>Amorphochlora</taxon>
    </lineage>
</organism>
<dbReference type="EMBL" id="AB996603">
    <property type="protein sequence ID" value="BAS01871.1"/>
    <property type="molecule type" value="Genomic_DNA"/>
</dbReference>
<dbReference type="InterPro" id="IPR001163">
    <property type="entry name" value="Sm_dom_euk/arc"/>
</dbReference>
<geneLocation type="nucleomorph" evidence="5"/>
<dbReference type="GO" id="GO:0071011">
    <property type="term" value="C:precatalytic spliceosome"/>
    <property type="evidence" value="ECO:0007669"/>
    <property type="project" value="TreeGrafter"/>
</dbReference>
<dbReference type="GO" id="GO:0034719">
    <property type="term" value="C:SMN-Sm protein complex"/>
    <property type="evidence" value="ECO:0007669"/>
    <property type="project" value="TreeGrafter"/>
</dbReference>
<dbReference type="GO" id="GO:0005689">
    <property type="term" value="C:U12-type spliceosomal complex"/>
    <property type="evidence" value="ECO:0007669"/>
    <property type="project" value="TreeGrafter"/>
</dbReference>
<sequence length="71" mass="8152">MKNLNIVPELSLFIEEKVSIKIKNGISITGTLRGFDQFLNVVVERQIIENNHLYNEIIIIRGSMVILIRSL</sequence>
<dbReference type="GO" id="GO:0071013">
    <property type="term" value="C:catalytic step 2 spliceosome"/>
    <property type="evidence" value="ECO:0007669"/>
    <property type="project" value="TreeGrafter"/>
</dbReference>
<accession>A0A0H5BI37</accession>
<dbReference type="PANTHER" id="PTHR10553">
    <property type="entry name" value="SMALL NUCLEAR RIBONUCLEOPROTEIN"/>
    <property type="match status" value="1"/>
</dbReference>
<dbReference type="GO" id="GO:0071004">
    <property type="term" value="C:U2-type prespliceosome"/>
    <property type="evidence" value="ECO:0007669"/>
    <property type="project" value="TreeGrafter"/>
</dbReference>
<gene>
    <name evidence="5" type="primary">snRNPG</name>
</gene>
<comment type="similarity">
    <text evidence="1">Belongs to the snRNP Sm proteins family.</text>
</comment>
<dbReference type="GO" id="GO:0005685">
    <property type="term" value="C:U1 snRNP"/>
    <property type="evidence" value="ECO:0007669"/>
    <property type="project" value="TreeGrafter"/>
</dbReference>